<keyword evidence="4" id="KW-1185">Reference proteome</keyword>
<keyword evidence="1" id="KW-0732">Signal</keyword>
<dbReference type="Gene3D" id="2.60.40.1120">
    <property type="entry name" value="Carboxypeptidase-like, regulatory domain"/>
    <property type="match status" value="1"/>
</dbReference>
<dbReference type="EMBL" id="CP130612">
    <property type="protein sequence ID" value="WKW12609.1"/>
    <property type="molecule type" value="Genomic_DNA"/>
</dbReference>
<dbReference type="AlphaFoldDB" id="A0AA49K0U1"/>
<keyword evidence="3" id="KW-0378">Hydrolase</keyword>
<sequence>MPSIRLPRLVVPLAIAVVAAASCHTFPTDPNATRWDPPPAQFPLTFVSGRVFRQGTNTPIAGVTVEGGSSRSVTDSAGFYALDGYRASQMLVSAMKEGFDTVRVSIVLNGSNQTFNIALRQP</sequence>
<feature type="chain" id="PRO_5041276590" evidence="1">
    <location>
        <begin position="22"/>
        <end position="122"/>
    </location>
</feature>
<evidence type="ECO:0000313" key="3">
    <source>
        <dbReference type="EMBL" id="WKW15516.1"/>
    </source>
</evidence>
<dbReference type="SUPFAM" id="SSF49464">
    <property type="entry name" value="Carboxypeptidase regulatory domain-like"/>
    <property type="match status" value="1"/>
</dbReference>
<dbReference type="Proteomes" id="UP001229955">
    <property type="component" value="Chromosome"/>
</dbReference>
<reference evidence="3" key="1">
    <citation type="submission" date="2023-07" db="EMBL/GenBank/DDBJ databases">
        <authorList>
            <person name="Haufschild T."/>
            <person name="Kallscheuer N."/>
            <person name="Hammer J."/>
            <person name="Kohn T."/>
            <person name="Kabuu M."/>
            <person name="Jogler M."/>
            <person name="Wohfarth N."/>
            <person name="Heuer A."/>
            <person name="Rohde M."/>
            <person name="van Teeseling M.C.F."/>
            <person name="Jogler C."/>
        </authorList>
    </citation>
    <scope>NUCLEOTIDE SEQUENCE</scope>
    <source>
        <strain evidence="2">Strain 138</strain>
        <strain evidence="3">Strain 318</strain>
    </source>
</reference>
<accession>A0AA49JV73</accession>
<dbReference type="InterPro" id="IPR008969">
    <property type="entry name" value="CarboxyPept-like_regulatory"/>
</dbReference>
<accession>A0AA49K0U1</accession>
<dbReference type="KEGG" id="pspc:Strain318_001905"/>
<dbReference type="EMBL" id="CP130613">
    <property type="protein sequence ID" value="WKW15516.1"/>
    <property type="molecule type" value="Genomic_DNA"/>
</dbReference>
<feature type="signal peptide" evidence="1">
    <location>
        <begin position="1"/>
        <end position="21"/>
    </location>
</feature>
<keyword evidence="3" id="KW-0645">Protease</keyword>
<protein>
    <submittedName>
        <fullName evidence="3">Carboxypeptidase regulatory-like domain-containing protein</fullName>
    </submittedName>
</protein>
<name>A0AA49K0U1_9BACT</name>
<gene>
    <name evidence="2" type="ORF">Strain138_001906</name>
    <name evidence="3" type="ORF">Strain318_001905</name>
</gene>
<keyword evidence="3" id="KW-0121">Carboxypeptidase</keyword>
<proteinExistence type="predicted"/>
<dbReference type="Pfam" id="PF13620">
    <property type="entry name" value="CarboxypepD_reg"/>
    <property type="match status" value="1"/>
</dbReference>
<dbReference type="PROSITE" id="PS51257">
    <property type="entry name" value="PROKAR_LIPOPROTEIN"/>
    <property type="match status" value="1"/>
</dbReference>
<evidence type="ECO:0000313" key="4">
    <source>
        <dbReference type="Proteomes" id="UP001229955"/>
    </source>
</evidence>
<evidence type="ECO:0000256" key="1">
    <source>
        <dbReference type="SAM" id="SignalP"/>
    </source>
</evidence>
<dbReference type="RefSeq" id="WP_367885488.1">
    <property type="nucleotide sequence ID" value="NZ_CP130612.1"/>
</dbReference>
<dbReference type="GO" id="GO:0004180">
    <property type="term" value="F:carboxypeptidase activity"/>
    <property type="evidence" value="ECO:0007669"/>
    <property type="project" value="UniProtKB-KW"/>
</dbReference>
<evidence type="ECO:0000313" key="2">
    <source>
        <dbReference type="EMBL" id="WKW12609.1"/>
    </source>
</evidence>
<organism evidence="3 4">
    <name type="scientific">Pseudogemmatithrix spongiicola</name>
    <dbReference type="NCBI Taxonomy" id="3062599"/>
    <lineage>
        <taxon>Bacteria</taxon>
        <taxon>Pseudomonadati</taxon>
        <taxon>Gemmatimonadota</taxon>
        <taxon>Gemmatimonadia</taxon>
        <taxon>Gemmatimonadales</taxon>
        <taxon>Gemmatimonadaceae</taxon>
        <taxon>Pseudogemmatithrix</taxon>
    </lineage>
</organism>